<name>A0A5Q6PJP8_VIBCL</name>
<comment type="caution">
    <text evidence="1">The sequence shown here is derived from an EMBL/GenBank/DDBJ whole genome shotgun (WGS) entry which is preliminary data.</text>
</comment>
<dbReference type="EMBL" id="VUAA01000007">
    <property type="protein sequence ID" value="KAA1255107.1"/>
    <property type="molecule type" value="Genomic_DNA"/>
</dbReference>
<proteinExistence type="predicted"/>
<dbReference type="Proteomes" id="UP000323225">
    <property type="component" value="Unassembled WGS sequence"/>
</dbReference>
<sequence length="247" mass="28255">MKFHTLKLCPSTDLKALIGKLSHDEFGKAMMLLFTLWEHGDEQSNLDIGSEHVLAIFGKTGDAEDFVSKVSSIDSDILTVSLDLESLNNKVSSYFLAKLLKNEQLEQAKLADLRVLYSRSSQQSKSLFDAINNEDNELAVKYVDPNLEVLGKYNGWLPTKRYETEGQVFRVRDKHLALLRQAFPGVDVDMEILDIYEWLRDNPLQRKPLAMMNSFIQRWLSNSLTSSVNALNEKDKEFNFDDLPVDF</sequence>
<reference evidence="1 2" key="1">
    <citation type="submission" date="2019-09" db="EMBL/GenBank/DDBJ databases">
        <authorList>
            <person name="Kritzky A."/>
            <person name="Schelkanova E.Y."/>
            <person name="Alkhova Z.V."/>
            <person name="Smirnova N.I."/>
        </authorList>
    </citation>
    <scope>NUCLEOTIDE SEQUENCE [LARGE SCALE GENOMIC DNA]</scope>
    <source>
        <strain evidence="1 2">M1526</strain>
    </source>
</reference>
<gene>
    <name evidence="1" type="ORF">F0M16_07775</name>
</gene>
<accession>A0A5Q6PJP8</accession>
<evidence type="ECO:0000313" key="1">
    <source>
        <dbReference type="EMBL" id="KAA1255107.1"/>
    </source>
</evidence>
<evidence type="ECO:0000313" key="2">
    <source>
        <dbReference type="Proteomes" id="UP000323225"/>
    </source>
</evidence>
<protein>
    <submittedName>
        <fullName evidence="1">Uncharacterized protein</fullName>
    </submittedName>
</protein>
<organism evidence="1 2">
    <name type="scientific">Vibrio cholerae</name>
    <dbReference type="NCBI Taxonomy" id="666"/>
    <lineage>
        <taxon>Bacteria</taxon>
        <taxon>Pseudomonadati</taxon>
        <taxon>Pseudomonadota</taxon>
        <taxon>Gammaproteobacteria</taxon>
        <taxon>Vibrionales</taxon>
        <taxon>Vibrionaceae</taxon>
        <taxon>Vibrio</taxon>
    </lineage>
</organism>
<dbReference type="AlphaFoldDB" id="A0A5Q6PJP8"/>